<dbReference type="EC" id="2.10.1.1" evidence="4 8"/>
<evidence type="ECO:0000256" key="6">
    <source>
        <dbReference type="ARBA" id="ARBA00022505"/>
    </source>
</evidence>
<proteinExistence type="inferred from homology"/>
<reference evidence="10 11" key="1">
    <citation type="submission" date="2021-06" db="EMBL/GenBank/DDBJ databases">
        <authorList>
            <person name="Criscuolo A."/>
        </authorList>
    </citation>
    <scope>NUCLEOTIDE SEQUENCE [LARGE SCALE GENOMIC DNA]</scope>
    <source>
        <strain evidence="11">CIP 111802</strain>
    </source>
</reference>
<organism evidence="10 11">
    <name type="scientific">Paenibacillus allorhizosphaerae</name>
    <dbReference type="NCBI Taxonomy" id="2849866"/>
    <lineage>
        <taxon>Bacteria</taxon>
        <taxon>Bacillati</taxon>
        <taxon>Bacillota</taxon>
        <taxon>Bacilli</taxon>
        <taxon>Bacillales</taxon>
        <taxon>Paenibacillaceae</taxon>
        <taxon>Paenibacillus</taxon>
    </lineage>
</organism>
<comment type="similarity">
    <text evidence="3 8">Belongs to the MoeA family.</text>
</comment>
<name>A0ABM8VLT9_9BACL</name>
<dbReference type="InterPro" id="IPR001453">
    <property type="entry name" value="MoaB/Mog_dom"/>
</dbReference>
<sequence length="424" mass="45368">MGNLKFGRETIRLEEAQARVLRFVRRMEKERVPLTEAAGRRLAEEIRADHPVPHFRRSGVDGYALHAEDTAGASGRTPVRFEVTETIPCGVMPQHSLGRGQAARIMTGAVVPEGADAVVMLEMTDRLERDERTEESDAAASVGVLRAMMPGENISPIGQEVAEGETLLPGGRKIGPGEAAILATFGYSHVPVFKKPKVAIFSTGFELLPVEASLRPGLIRNSNSYMLACQVTDAGGEPTIMPALPDDPGKVQSALAEALEWADVLITTGGVSVGDKDVLVELFAQWDGELHFNKIEMRPGSPTSFGCWQGKPLFALSGNPGASYVGFELLARPYLRAALGSSDPLPQISSACLDADYRKGSAYPRYVRGTSRVEQGMVKVKPAGRDQSSIMISIKDADCLILIPAGGQGAQAGALVTTISLMEK</sequence>
<keyword evidence="6 8" id="KW-0500">Molybdenum</keyword>
<comment type="catalytic activity">
    <reaction evidence="7">
        <text>adenylyl-molybdopterin + molybdate = Mo-molybdopterin + AMP + H(+)</text>
        <dbReference type="Rhea" id="RHEA:35047"/>
        <dbReference type="ChEBI" id="CHEBI:15378"/>
        <dbReference type="ChEBI" id="CHEBI:36264"/>
        <dbReference type="ChEBI" id="CHEBI:62727"/>
        <dbReference type="ChEBI" id="CHEBI:71302"/>
        <dbReference type="ChEBI" id="CHEBI:456215"/>
        <dbReference type="EC" id="2.10.1.1"/>
    </reaction>
</comment>
<evidence type="ECO:0000256" key="3">
    <source>
        <dbReference type="ARBA" id="ARBA00010763"/>
    </source>
</evidence>
<gene>
    <name evidence="10" type="primary">moeA_2</name>
    <name evidence="10" type="ORF">PAECIP111802_04357</name>
</gene>
<evidence type="ECO:0000256" key="8">
    <source>
        <dbReference type="RuleBase" id="RU365090"/>
    </source>
</evidence>
<evidence type="ECO:0000313" key="10">
    <source>
        <dbReference type="EMBL" id="CAG7648957.1"/>
    </source>
</evidence>
<keyword evidence="8 10" id="KW-0808">Transferase</keyword>
<dbReference type="InterPro" id="IPR005111">
    <property type="entry name" value="MoeA_C_domain_IV"/>
</dbReference>
<evidence type="ECO:0000259" key="9">
    <source>
        <dbReference type="SMART" id="SM00852"/>
    </source>
</evidence>
<feature type="domain" description="MoaB/Mog" evidence="9">
    <location>
        <begin position="199"/>
        <end position="337"/>
    </location>
</feature>
<dbReference type="CDD" id="cd00887">
    <property type="entry name" value="MoeA"/>
    <property type="match status" value="1"/>
</dbReference>
<comment type="pathway">
    <text evidence="2 8">Cofactor biosynthesis; molybdopterin biosynthesis.</text>
</comment>
<dbReference type="PANTHER" id="PTHR10192">
    <property type="entry name" value="MOLYBDOPTERIN BIOSYNTHESIS PROTEIN"/>
    <property type="match status" value="1"/>
</dbReference>
<keyword evidence="8" id="KW-0479">Metal-binding</keyword>
<comment type="caution">
    <text evidence="10">The sequence shown here is derived from an EMBL/GenBank/DDBJ whole genome shotgun (WGS) entry which is preliminary data.</text>
</comment>
<keyword evidence="8" id="KW-0501">Molybdenum cofactor biosynthesis</keyword>
<evidence type="ECO:0000256" key="1">
    <source>
        <dbReference type="ARBA" id="ARBA00002901"/>
    </source>
</evidence>
<comment type="cofactor">
    <cofactor evidence="8">
        <name>Mg(2+)</name>
        <dbReference type="ChEBI" id="CHEBI:18420"/>
    </cofactor>
</comment>
<dbReference type="InterPro" id="IPR038987">
    <property type="entry name" value="MoeA-like"/>
</dbReference>
<dbReference type="Pfam" id="PF03453">
    <property type="entry name" value="MoeA_N"/>
    <property type="match status" value="1"/>
</dbReference>
<evidence type="ECO:0000256" key="5">
    <source>
        <dbReference type="ARBA" id="ARBA00021108"/>
    </source>
</evidence>
<evidence type="ECO:0000313" key="11">
    <source>
        <dbReference type="Proteomes" id="UP000730618"/>
    </source>
</evidence>
<keyword evidence="11" id="KW-1185">Reference proteome</keyword>
<dbReference type="Proteomes" id="UP000730618">
    <property type="component" value="Unassembled WGS sequence"/>
</dbReference>
<dbReference type="SMART" id="SM00852">
    <property type="entry name" value="MoCF_biosynth"/>
    <property type="match status" value="1"/>
</dbReference>
<dbReference type="NCBIfam" id="TIGR00177">
    <property type="entry name" value="molyb_syn"/>
    <property type="match status" value="1"/>
</dbReference>
<dbReference type="Pfam" id="PF00994">
    <property type="entry name" value="MoCF_biosynth"/>
    <property type="match status" value="1"/>
</dbReference>
<dbReference type="RefSeq" id="WP_218100651.1">
    <property type="nucleotide sequence ID" value="NZ_CAJVCE010000013.1"/>
</dbReference>
<dbReference type="InterPro" id="IPR005110">
    <property type="entry name" value="MoeA_linker/N"/>
</dbReference>
<evidence type="ECO:0000256" key="7">
    <source>
        <dbReference type="ARBA" id="ARBA00047317"/>
    </source>
</evidence>
<keyword evidence="8" id="KW-0460">Magnesium</keyword>
<dbReference type="GO" id="GO:0061599">
    <property type="term" value="F:molybdopterin molybdotransferase activity"/>
    <property type="evidence" value="ECO:0007669"/>
    <property type="project" value="UniProtKB-EC"/>
</dbReference>
<comment type="function">
    <text evidence="1 8">Catalyzes the insertion of molybdate into adenylated molybdopterin with the concomitant release of AMP.</text>
</comment>
<evidence type="ECO:0000256" key="2">
    <source>
        <dbReference type="ARBA" id="ARBA00005046"/>
    </source>
</evidence>
<dbReference type="EMBL" id="CAJVCE010000013">
    <property type="protein sequence ID" value="CAG7648957.1"/>
    <property type="molecule type" value="Genomic_DNA"/>
</dbReference>
<dbReference type="NCBIfam" id="NF045515">
    <property type="entry name" value="Glp_gephyrin"/>
    <property type="match status" value="1"/>
</dbReference>
<protein>
    <recommendedName>
        <fullName evidence="5 8">Molybdopterin molybdenumtransferase</fullName>
        <ecNumber evidence="4 8">2.10.1.1</ecNumber>
    </recommendedName>
</protein>
<dbReference type="Pfam" id="PF03454">
    <property type="entry name" value="MoeA_C"/>
    <property type="match status" value="1"/>
</dbReference>
<dbReference type="PANTHER" id="PTHR10192:SF5">
    <property type="entry name" value="GEPHYRIN"/>
    <property type="match status" value="1"/>
</dbReference>
<accession>A0ABM8VLT9</accession>
<evidence type="ECO:0000256" key="4">
    <source>
        <dbReference type="ARBA" id="ARBA00013269"/>
    </source>
</evidence>